<keyword evidence="2 8" id="KW-0489">Methyltransferase</keyword>
<proteinExistence type="predicted"/>
<feature type="domain" description="Methylated-DNA-[protein]-cysteine S-methyltransferase DNA binding" evidence="7">
    <location>
        <begin position="72"/>
        <end position="153"/>
    </location>
</feature>
<dbReference type="GO" id="GO:0003908">
    <property type="term" value="F:methylated-DNA-[protein]-cysteine S-methyltransferase activity"/>
    <property type="evidence" value="ECO:0007669"/>
    <property type="project" value="UniProtKB-EC"/>
</dbReference>
<dbReference type="GO" id="GO:0032259">
    <property type="term" value="P:methylation"/>
    <property type="evidence" value="ECO:0007669"/>
    <property type="project" value="UniProtKB-KW"/>
</dbReference>
<keyword evidence="3 8" id="KW-0808">Transferase</keyword>
<evidence type="ECO:0000256" key="4">
    <source>
        <dbReference type="ARBA" id="ARBA00022763"/>
    </source>
</evidence>
<dbReference type="Pfam" id="PF01035">
    <property type="entry name" value="DNA_binding_1"/>
    <property type="match status" value="1"/>
</dbReference>
<comment type="catalytic activity">
    <reaction evidence="6">
        <text>a 6-O-methyl-2'-deoxyguanosine in DNA + L-cysteinyl-[protein] = S-methyl-L-cysteinyl-[protein] + a 2'-deoxyguanosine in DNA</text>
        <dbReference type="Rhea" id="RHEA:24000"/>
        <dbReference type="Rhea" id="RHEA-COMP:10131"/>
        <dbReference type="Rhea" id="RHEA-COMP:10132"/>
        <dbReference type="Rhea" id="RHEA-COMP:11367"/>
        <dbReference type="Rhea" id="RHEA-COMP:11368"/>
        <dbReference type="ChEBI" id="CHEBI:29950"/>
        <dbReference type="ChEBI" id="CHEBI:82612"/>
        <dbReference type="ChEBI" id="CHEBI:85445"/>
        <dbReference type="ChEBI" id="CHEBI:85448"/>
        <dbReference type="EC" id="2.1.1.63"/>
    </reaction>
</comment>
<dbReference type="PROSITE" id="PS00374">
    <property type="entry name" value="MGMT"/>
    <property type="match status" value="1"/>
</dbReference>
<dbReference type="EMBL" id="CP141769">
    <property type="protein sequence ID" value="WRS38843.1"/>
    <property type="molecule type" value="Genomic_DNA"/>
</dbReference>
<dbReference type="NCBIfam" id="TIGR00589">
    <property type="entry name" value="ogt"/>
    <property type="match status" value="1"/>
</dbReference>
<evidence type="ECO:0000259" key="7">
    <source>
        <dbReference type="Pfam" id="PF01035"/>
    </source>
</evidence>
<evidence type="ECO:0000313" key="9">
    <source>
        <dbReference type="Proteomes" id="UP001334732"/>
    </source>
</evidence>
<evidence type="ECO:0000256" key="6">
    <source>
        <dbReference type="ARBA" id="ARBA00049348"/>
    </source>
</evidence>
<evidence type="ECO:0000313" key="8">
    <source>
        <dbReference type="EMBL" id="WRS38843.1"/>
    </source>
</evidence>
<evidence type="ECO:0000256" key="2">
    <source>
        <dbReference type="ARBA" id="ARBA00022603"/>
    </source>
</evidence>
<sequence>MITYDAVLAAPPCRLGAVFTGDVLTRLDFLAVDTLAATCLDSRARHLARELDAYWENPAHTFDLPFAPHGTPFQLRVWHALMRIPPGRPMTYGALAKQLGTAARAVGQACGSNPLPILIPCHRVLAANGLGGFMHAASGVPLDVKAWLLAHEAPPAANPAPAGGSTPRRK</sequence>
<protein>
    <submittedName>
        <fullName evidence="8">Methylated-DNA--[protein]-cysteine S-methyltransferase</fullName>
        <ecNumber evidence="8">2.1.1.63</ecNumber>
    </submittedName>
</protein>
<dbReference type="InterPro" id="IPR036217">
    <property type="entry name" value="MethylDNA_cys_MeTrfase_DNAb"/>
</dbReference>
<name>A0ABZ1CIL2_9PROT</name>
<dbReference type="Proteomes" id="UP001334732">
    <property type="component" value="Chromosome"/>
</dbReference>
<dbReference type="PANTHER" id="PTHR10815:SF13">
    <property type="entry name" value="METHYLATED-DNA--PROTEIN-CYSTEINE METHYLTRANSFERASE"/>
    <property type="match status" value="1"/>
</dbReference>
<dbReference type="EC" id="2.1.1.63" evidence="8"/>
<gene>
    <name evidence="8" type="ORF">VA613_12660</name>
</gene>
<dbReference type="InterPro" id="IPR014048">
    <property type="entry name" value="MethylDNA_cys_MeTrfase_DNA-bd"/>
</dbReference>
<dbReference type="SUPFAM" id="SSF53155">
    <property type="entry name" value="Methylated DNA-protein cysteine methyltransferase domain"/>
    <property type="match status" value="1"/>
</dbReference>
<keyword evidence="4" id="KW-0227">DNA damage</keyword>
<accession>A0ABZ1CIL2</accession>
<organism evidence="8 9">
    <name type="scientific">Thiobacillus sedimenti</name>
    <dbReference type="NCBI Taxonomy" id="3110231"/>
    <lineage>
        <taxon>Bacteria</taxon>
        <taxon>Pseudomonadati</taxon>
        <taxon>Pseudomonadota</taxon>
        <taxon>Betaproteobacteria</taxon>
        <taxon>Nitrosomonadales</taxon>
        <taxon>Thiobacillaceae</taxon>
        <taxon>Thiobacillus</taxon>
    </lineage>
</organism>
<dbReference type="InterPro" id="IPR001497">
    <property type="entry name" value="MethylDNA_cys_MeTrfase_AS"/>
</dbReference>
<dbReference type="PANTHER" id="PTHR10815">
    <property type="entry name" value="METHYLATED-DNA--PROTEIN-CYSTEINE METHYLTRANSFERASE"/>
    <property type="match status" value="1"/>
</dbReference>
<evidence type="ECO:0000256" key="3">
    <source>
        <dbReference type="ARBA" id="ARBA00022679"/>
    </source>
</evidence>
<reference evidence="8 9" key="1">
    <citation type="submission" date="2023-12" db="EMBL/GenBank/DDBJ databases">
        <title>Thiobacillus sedimentum sp. nov., a chemolithoautotrophic sulfur-oxidizing bacterium isolated from freshwater sediment.</title>
        <authorList>
            <person name="Luo J."/>
            <person name="Dai C."/>
        </authorList>
    </citation>
    <scope>NUCLEOTIDE SEQUENCE [LARGE SCALE GENOMIC DNA]</scope>
    <source>
        <strain evidence="8 9">SCUT-2</strain>
    </source>
</reference>
<dbReference type="InterPro" id="IPR036631">
    <property type="entry name" value="MGMT_N_sf"/>
</dbReference>
<keyword evidence="5" id="KW-0234">DNA repair</keyword>
<dbReference type="Gene3D" id="1.10.10.10">
    <property type="entry name" value="Winged helix-like DNA-binding domain superfamily/Winged helix DNA-binding domain"/>
    <property type="match status" value="1"/>
</dbReference>
<keyword evidence="9" id="KW-1185">Reference proteome</keyword>
<comment type="catalytic activity">
    <reaction evidence="1">
        <text>a 4-O-methyl-thymidine in DNA + L-cysteinyl-[protein] = a thymidine in DNA + S-methyl-L-cysteinyl-[protein]</text>
        <dbReference type="Rhea" id="RHEA:53428"/>
        <dbReference type="Rhea" id="RHEA-COMP:10131"/>
        <dbReference type="Rhea" id="RHEA-COMP:10132"/>
        <dbReference type="Rhea" id="RHEA-COMP:13555"/>
        <dbReference type="Rhea" id="RHEA-COMP:13556"/>
        <dbReference type="ChEBI" id="CHEBI:29950"/>
        <dbReference type="ChEBI" id="CHEBI:82612"/>
        <dbReference type="ChEBI" id="CHEBI:137386"/>
        <dbReference type="ChEBI" id="CHEBI:137387"/>
        <dbReference type="EC" id="2.1.1.63"/>
    </reaction>
</comment>
<evidence type="ECO:0000256" key="5">
    <source>
        <dbReference type="ARBA" id="ARBA00023204"/>
    </source>
</evidence>
<dbReference type="RefSeq" id="WP_324779375.1">
    <property type="nucleotide sequence ID" value="NZ_CP141769.1"/>
</dbReference>
<evidence type="ECO:0000256" key="1">
    <source>
        <dbReference type="ARBA" id="ARBA00001286"/>
    </source>
</evidence>
<dbReference type="InterPro" id="IPR036388">
    <property type="entry name" value="WH-like_DNA-bd_sf"/>
</dbReference>
<dbReference type="SUPFAM" id="SSF46767">
    <property type="entry name" value="Methylated DNA-protein cysteine methyltransferase, C-terminal domain"/>
    <property type="match status" value="1"/>
</dbReference>
<dbReference type="CDD" id="cd06445">
    <property type="entry name" value="ATase"/>
    <property type="match status" value="1"/>
</dbReference>